<dbReference type="PROSITE" id="PS00383">
    <property type="entry name" value="TYR_PHOSPHATASE_1"/>
    <property type="match status" value="1"/>
</dbReference>
<gene>
    <name evidence="6" type="ORF">B4U79_03833</name>
    <name evidence="5" type="ORF">B4U79_09195</name>
    <name evidence="4" type="ORF">B4U79_09253</name>
</gene>
<name>A0A3S3PDD5_9ACAR</name>
<reference evidence="4" key="2">
    <citation type="submission" date="2018-11" db="EMBL/GenBank/DDBJ databases">
        <title>Trombidioid mite genomics.</title>
        <authorList>
            <person name="Dong X."/>
        </authorList>
    </citation>
    <scope>NUCLEOTIDE SEQUENCE</scope>
    <source>
        <strain evidence="4">UoL-WK</strain>
    </source>
</reference>
<evidence type="ECO:0000313" key="5">
    <source>
        <dbReference type="EMBL" id="RWS14170.1"/>
    </source>
</evidence>
<dbReference type="OrthoDB" id="2408718at2759"/>
<dbReference type="EMBL" id="NCKU01000713">
    <property type="protein sequence ID" value="RWS14456.1"/>
    <property type="molecule type" value="Genomic_DNA"/>
</dbReference>
<dbReference type="EMBL" id="NCKU01004276">
    <property type="protein sequence ID" value="RWS06197.1"/>
    <property type="molecule type" value="Genomic_DNA"/>
</dbReference>
<evidence type="ECO:0000256" key="2">
    <source>
        <dbReference type="SAM" id="MobiDB-lite"/>
    </source>
</evidence>
<organism evidence="4 7">
    <name type="scientific">Dinothrombium tinctorium</name>
    <dbReference type="NCBI Taxonomy" id="1965070"/>
    <lineage>
        <taxon>Eukaryota</taxon>
        <taxon>Metazoa</taxon>
        <taxon>Ecdysozoa</taxon>
        <taxon>Arthropoda</taxon>
        <taxon>Chelicerata</taxon>
        <taxon>Arachnida</taxon>
        <taxon>Acari</taxon>
        <taxon>Acariformes</taxon>
        <taxon>Trombidiformes</taxon>
        <taxon>Prostigmata</taxon>
        <taxon>Anystina</taxon>
        <taxon>Parasitengona</taxon>
        <taxon>Trombidioidea</taxon>
        <taxon>Trombidiidae</taxon>
        <taxon>Dinothrombium</taxon>
    </lineage>
</organism>
<dbReference type="EMBL" id="NCKU01000785">
    <property type="protein sequence ID" value="RWS14170.1"/>
    <property type="molecule type" value="Genomic_DNA"/>
</dbReference>
<reference evidence="4 7" key="1">
    <citation type="journal article" date="2018" name="Gigascience">
        <title>Genomes of trombidid mites reveal novel predicted allergens and laterally-transferred genes associated with secondary metabolism.</title>
        <authorList>
            <person name="Dong X."/>
            <person name="Chaisiri K."/>
            <person name="Xia D."/>
            <person name="Armstrong S.D."/>
            <person name="Fang Y."/>
            <person name="Donnelly M.J."/>
            <person name="Kadowaki T."/>
            <person name="McGarry J.W."/>
            <person name="Darby A.C."/>
            <person name="Makepeace B.L."/>
        </authorList>
    </citation>
    <scope>NUCLEOTIDE SEQUENCE [LARGE SCALE GENOMIC DNA]</scope>
    <source>
        <strain evidence="4">UoL-WK</strain>
    </source>
</reference>
<sequence length="660" mass="74068">MAALSSEDLRKLLELFTVSCFKPKDADKRSETVQNRCLELMLLDYKQVITISNETGELCSSYPSKIIVPQRSTNECCANNAFDSSQLDSTKLRELILKARIARCRARFPVPVILFDNKYICRSATLSCGPEIYGRKGFDLLFTTNSSDRNKASSSATQHSLSSLSSLTISDSSQVFSTVRNHDINLLKYVSVGYICDLMVEKKKVKFCVNITSSEKADKESRYSDFEILSLPYPGCEFFRDYRDNDYYAEGLVFDWQQHFIDADLDIPKEVLNCDLGIEWNKYRTWDIVTLTRNYLKLLLFYLNKNNNSLLIHCISGWDRTPLFISLLRLTLWADGKIHQNLSPLEITYLTVAYDWYLFGHNLSDRIAKGEEILFFCFYFLKFITESSFCVDSFSKYTKADDSTKVMFLGTTEAEEASSSLANNHNSKIHGSSSSLDSTSSTSSCRSGPPLFFPCIDESFVCTYSPPENDFYPSTPPTLTNSEEGSQFLVNSTSDKTTTFGESTEAMNISIKNTEQNICNSSKSTPMAIPSTGSKQSHVPKNTSLNRSDSWQIVSETGSVSSKSFYSSPESIGSLFCSVKSNSQPTQQLEDCKPSLQITNSNLSRKEKLQAVRSLFYNSYSAAVGFRFRSGSDVSGGSGLSNLFDHITGTVAKKTSSYYF</sequence>
<proteinExistence type="inferred from homology"/>
<comment type="caution">
    <text evidence="4">The sequence shown here is derived from an EMBL/GenBank/DDBJ whole genome shotgun (WGS) entry which is preliminary data.</text>
</comment>
<dbReference type="STRING" id="1965070.A0A3S3PDD5"/>
<dbReference type="PANTHER" id="PTHR13524">
    <property type="entry name" value="MYOTUBULARIN-RELATED"/>
    <property type="match status" value="1"/>
</dbReference>
<feature type="domain" description="Myotubularin phosphatase" evidence="3">
    <location>
        <begin position="26"/>
        <end position="332"/>
    </location>
</feature>
<dbReference type="PANTHER" id="PTHR13524:SF2">
    <property type="entry name" value="MYOTUBULARIN-RELATED PROTEIN 14"/>
    <property type="match status" value="1"/>
</dbReference>
<feature type="compositionally biased region" description="Polar residues" evidence="2">
    <location>
        <begin position="420"/>
        <end position="431"/>
    </location>
</feature>
<protein>
    <submittedName>
        <fullName evidence="4">Myotubularin-related protein 14-like protein</fullName>
    </submittedName>
</protein>
<evidence type="ECO:0000259" key="3">
    <source>
        <dbReference type="PROSITE" id="PS51339"/>
    </source>
</evidence>
<feature type="region of interest" description="Disordered" evidence="2">
    <location>
        <begin position="524"/>
        <end position="545"/>
    </location>
</feature>
<dbReference type="InterPro" id="IPR010569">
    <property type="entry name" value="Myotubularin-like_Pase_dom"/>
</dbReference>
<dbReference type="AlphaFoldDB" id="A0A3S3PDD5"/>
<feature type="region of interest" description="Disordered" evidence="2">
    <location>
        <begin position="420"/>
        <end position="441"/>
    </location>
</feature>
<dbReference type="PROSITE" id="PS51339">
    <property type="entry name" value="PPASE_MYOTUBULARIN"/>
    <property type="match status" value="1"/>
</dbReference>
<dbReference type="InterPro" id="IPR039802">
    <property type="entry name" value="MTMR14"/>
</dbReference>
<keyword evidence="7" id="KW-1185">Reference proteome</keyword>
<dbReference type="SUPFAM" id="SSF52799">
    <property type="entry name" value="(Phosphotyrosine protein) phosphatases II"/>
    <property type="match status" value="1"/>
</dbReference>
<dbReference type="InterPro" id="IPR029021">
    <property type="entry name" value="Prot-tyrosine_phosphatase-like"/>
</dbReference>
<evidence type="ECO:0000313" key="4">
    <source>
        <dbReference type="EMBL" id="RWS06197.1"/>
    </source>
</evidence>
<dbReference type="GO" id="GO:0004438">
    <property type="term" value="F:phosphatidylinositol-3-phosphate phosphatase activity"/>
    <property type="evidence" value="ECO:0007669"/>
    <property type="project" value="InterPro"/>
</dbReference>
<dbReference type="Proteomes" id="UP000285301">
    <property type="component" value="Unassembled WGS sequence"/>
</dbReference>
<accession>A0A3S3PDD5</accession>
<evidence type="ECO:0000256" key="1">
    <source>
        <dbReference type="ARBA" id="ARBA00007471"/>
    </source>
</evidence>
<dbReference type="InterPro" id="IPR016130">
    <property type="entry name" value="Tyr_Pase_AS"/>
</dbReference>
<comment type="similarity">
    <text evidence="1">Belongs to the protein-tyrosine phosphatase family. Non-receptor class myotubularin subfamily.</text>
</comment>
<evidence type="ECO:0000313" key="7">
    <source>
        <dbReference type="Proteomes" id="UP000285301"/>
    </source>
</evidence>
<evidence type="ECO:0000313" key="6">
    <source>
        <dbReference type="EMBL" id="RWS14456.1"/>
    </source>
</evidence>
<feature type="compositionally biased region" description="Low complexity" evidence="2">
    <location>
        <begin position="432"/>
        <end position="441"/>
    </location>
</feature>